<dbReference type="eggNOG" id="ENOG5033JRT">
    <property type="taxonomic scope" value="Bacteria"/>
</dbReference>
<feature type="transmembrane region" description="Helical" evidence="1">
    <location>
        <begin position="260"/>
        <end position="279"/>
    </location>
</feature>
<accession>A0A066Z372</accession>
<protein>
    <submittedName>
        <fullName evidence="2">Uncharacterized protein</fullName>
    </submittedName>
</protein>
<keyword evidence="1" id="KW-0812">Transmembrane</keyword>
<reference evidence="2 3" key="1">
    <citation type="submission" date="2014-05" db="EMBL/GenBank/DDBJ databases">
        <title>Draft Genome Sequence of Kitasatospora cheerisanensis KCTC 2395.</title>
        <authorList>
            <person name="Nam D.H."/>
        </authorList>
    </citation>
    <scope>NUCLEOTIDE SEQUENCE [LARGE SCALE GENOMIC DNA]</scope>
    <source>
        <strain evidence="2 3">KCTC 2395</strain>
    </source>
</reference>
<keyword evidence="3" id="KW-1185">Reference proteome</keyword>
<evidence type="ECO:0000256" key="1">
    <source>
        <dbReference type="SAM" id="Phobius"/>
    </source>
</evidence>
<gene>
    <name evidence="2" type="ORF">KCH_00430</name>
</gene>
<organism evidence="2 3">
    <name type="scientific">Kitasatospora cheerisanensis KCTC 2395</name>
    <dbReference type="NCBI Taxonomy" id="1348663"/>
    <lineage>
        <taxon>Bacteria</taxon>
        <taxon>Bacillati</taxon>
        <taxon>Actinomycetota</taxon>
        <taxon>Actinomycetes</taxon>
        <taxon>Kitasatosporales</taxon>
        <taxon>Streptomycetaceae</taxon>
        <taxon>Kitasatospora</taxon>
    </lineage>
</organism>
<dbReference type="PATRIC" id="fig|1348663.4.peg.29"/>
<sequence length="321" mass="34197">MQVSSVGGPESALSRYVLRAALADPGHLPELLAGFAVRHLGRRAAASVARARREHPGAGEAELSAMVITRGRRVSQSEGTFVGGPFMVLVPFAFCAALLTQSRMVLELAAVAGRDPTEGARAAELLVIQGVYPDEERAAAALAAAAAGRSGAAPSRLTALRLAALWTLVRRMARLLGLVTPRQRPVSIAVRVGQWAVLAVVFLIGLVAPLVWLPYLGHSYHRAGQELGERARAHYQGGSTAWPGPPDRVGRVRPGQVASVLRTLLSLVLPATAVVLVIATDATLAGSRYPLLAVVLVTLSALVGTVWYLRHRRRRRRRAED</sequence>
<dbReference type="AlphaFoldDB" id="A0A066Z372"/>
<keyword evidence="1" id="KW-1133">Transmembrane helix</keyword>
<proteinExistence type="predicted"/>
<feature type="transmembrane region" description="Helical" evidence="1">
    <location>
        <begin position="192"/>
        <end position="213"/>
    </location>
</feature>
<dbReference type="HOGENOM" id="CLU_865388_0_0_11"/>
<evidence type="ECO:0000313" key="2">
    <source>
        <dbReference type="EMBL" id="KDN88193.1"/>
    </source>
</evidence>
<dbReference type="EMBL" id="JNBY01000003">
    <property type="protein sequence ID" value="KDN88193.1"/>
    <property type="molecule type" value="Genomic_DNA"/>
</dbReference>
<name>A0A066Z372_9ACTN</name>
<dbReference type="Proteomes" id="UP000027178">
    <property type="component" value="Unassembled WGS sequence"/>
</dbReference>
<feature type="transmembrane region" description="Helical" evidence="1">
    <location>
        <begin position="291"/>
        <end position="309"/>
    </location>
</feature>
<comment type="caution">
    <text evidence="2">The sequence shown here is derived from an EMBL/GenBank/DDBJ whole genome shotgun (WGS) entry which is preliminary data.</text>
</comment>
<keyword evidence="1" id="KW-0472">Membrane</keyword>
<dbReference type="OrthoDB" id="3854454at2"/>
<evidence type="ECO:0000313" key="3">
    <source>
        <dbReference type="Proteomes" id="UP000027178"/>
    </source>
</evidence>
<feature type="transmembrane region" description="Helical" evidence="1">
    <location>
        <begin position="80"/>
        <end position="99"/>
    </location>
</feature>